<dbReference type="PRINTS" id="PR00864">
    <property type="entry name" value="PREPILNPTASE"/>
</dbReference>
<dbReference type="OrthoDB" id="9812439at2"/>
<evidence type="ECO:0000256" key="1">
    <source>
        <dbReference type="ARBA" id="ARBA00004429"/>
    </source>
</evidence>
<dbReference type="GO" id="GO:0008168">
    <property type="term" value="F:methyltransferase activity"/>
    <property type="evidence" value="ECO:0007669"/>
    <property type="project" value="UniProtKB-KW"/>
</dbReference>
<proteinExistence type="inferred from homology"/>
<dbReference type="GO" id="GO:0006465">
    <property type="term" value="P:signal peptide processing"/>
    <property type="evidence" value="ECO:0007669"/>
    <property type="project" value="TreeGrafter"/>
</dbReference>
<comment type="similarity">
    <text evidence="2 8">Belongs to the peptidase A24 family.</text>
</comment>
<evidence type="ECO:0000256" key="5">
    <source>
        <dbReference type="ARBA" id="ARBA00022692"/>
    </source>
</evidence>
<dbReference type="InterPro" id="IPR014032">
    <property type="entry name" value="Peptidase_A24A_bac"/>
</dbReference>
<reference evidence="13 14" key="1">
    <citation type="submission" date="2018-10" db="EMBL/GenBank/DDBJ databases">
        <title>Paraburkholderia sp. 7MK8-2, isolated from soil.</title>
        <authorList>
            <person name="Gao Z.-H."/>
            <person name="Qiu L.-H."/>
        </authorList>
    </citation>
    <scope>NUCLEOTIDE SEQUENCE [LARGE SCALE GENOMIC DNA]</scope>
    <source>
        <strain evidence="13 14">7MK8-2</strain>
    </source>
</reference>
<keyword evidence="14" id="KW-1185">Reference proteome</keyword>
<dbReference type="Gene3D" id="1.20.120.1220">
    <property type="match status" value="1"/>
</dbReference>
<comment type="function">
    <text evidence="9">Plays an essential role in type IV pili and type II pseudopili formation by proteolytically removing the leader sequence from substrate proteins and subsequently monomethylating the alpha-amino group of the newly exposed N-terminal phenylalanine.</text>
</comment>
<evidence type="ECO:0000256" key="9">
    <source>
        <dbReference type="RuleBase" id="RU003794"/>
    </source>
</evidence>
<keyword evidence="9" id="KW-0511">Multifunctional enzyme</keyword>
<dbReference type="RefSeq" id="WP_121277126.1">
    <property type="nucleotide sequence ID" value="NZ_RBZV01000002.1"/>
</dbReference>
<evidence type="ECO:0000256" key="6">
    <source>
        <dbReference type="ARBA" id="ARBA00022989"/>
    </source>
</evidence>
<evidence type="ECO:0000313" key="13">
    <source>
        <dbReference type="EMBL" id="RKP51042.1"/>
    </source>
</evidence>
<keyword evidence="4" id="KW-0997">Cell inner membrane</keyword>
<feature type="transmembrane region" description="Helical" evidence="10">
    <location>
        <begin position="239"/>
        <end position="258"/>
    </location>
</feature>
<keyword evidence="9" id="KW-0378">Hydrolase</keyword>
<dbReference type="InterPro" id="IPR000045">
    <property type="entry name" value="Prepilin_IV_endopep_pep"/>
</dbReference>
<evidence type="ECO:0000313" key="14">
    <source>
        <dbReference type="Proteomes" id="UP000280434"/>
    </source>
</evidence>
<keyword evidence="9" id="KW-0489">Methyltransferase</keyword>
<keyword evidence="9" id="KW-0808">Transferase</keyword>
<dbReference type="Pfam" id="PF01478">
    <property type="entry name" value="Peptidase_A24"/>
    <property type="match status" value="1"/>
</dbReference>
<feature type="transmembrane region" description="Helical" evidence="10">
    <location>
        <begin position="171"/>
        <end position="189"/>
    </location>
</feature>
<evidence type="ECO:0000259" key="12">
    <source>
        <dbReference type="Pfam" id="PF06750"/>
    </source>
</evidence>
<dbReference type="GO" id="GO:0005886">
    <property type="term" value="C:plasma membrane"/>
    <property type="evidence" value="ECO:0007669"/>
    <property type="project" value="UniProtKB-SubCell"/>
</dbReference>
<dbReference type="PANTHER" id="PTHR30487">
    <property type="entry name" value="TYPE 4 PREPILIN-LIKE PROTEINS LEADER PEPTIDE-PROCESSING ENZYME"/>
    <property type="match status" value="1"/>
</dbReference>
<evidence type="ECO:0000256" key="8">
    <source>
        <dbReference type="RuleBase" id="RU003793"/>
    </source>
</evidence>
<dbReference type="InterPro" id="IPR050882">
    <property type="entry name" value="Prepilin_peptidase/N-MTase"/>
</dbReference>
<feature type="domain" description="Prepilin peptidase A24 N-terminal" evidence="12">
    <location>
        <begin position="22"/>
        <end position="108"/>
    </location>
</feature>
<dbReference type="Pfam" id="PF06750">
    <property type="entry name" value="A24_N_bact"/>
    <property type="match status" value="1"/>
</dbReference>
<keyword evidence="9" id="KW-0645">Protease</keyword>
<evidence type="ECO:0000256" key="2">
    <source>
        <dbReference type="ARBA" id="ARBA00005801"/>
    </source>
</evidence>
<dbReference type="Proteomes" id="UP000280434">
    <property type="component" value="Unassembled WGS sequence"/>
</dbReference>
<keyword evidence="7 10" id="KW-0472">Membrane</keyword>
<evidence type="ECO:0000256" key="3">
    <source>
        <dbReference type="ARBA" id="ARBA00022475"/>
    </source>
</evidence>
<dbReference type="EMBL" id="RBZV01000002">
    <property type="protein sequence ID" value="RKP51042.1"/>
    <property type="molecule type" value="Genomic_DNA"/>
</dbReference>
<comment type="subcellular location">
    <subcellularLocation>
        <location evidence="1">Cell inner membrane</location>
        <topology evidence="1">Multi-pass membrane protein</topology>
    </subcellularLocation>
    <subcellularLocation>
        <location evidence="9">Cell membrane</location>
        <topology evidence="9">Multi-pass membrane protein</topology>
    </subcellularLocation>
</comment>
<evidence type="ECO:0000256" key="7">
    <source>
        <dbReference type="ARBA" id="ARBA00023136"/>
    </source>
</evidence>
<feature type="transmembrane region" description="Helical" evidence="10">
    <location>
        <begin position="111"/>
        <end position="136"/>
    </location>
</feature>
<gene>
    <name evidence="13" type="ORF">D7S89_08310</name>
</gene>
<evidence type="ECO:0000256" key="10">
    <source>
        <dbReference type="SAM" id="Phobius"/>
    </source>
</evidence>
<comment type="catalytic activity">
    <reaction evidence="9">
        <text>Typically cleaves a -Gly-|-Phe- bond to release an N-terminal, basic peptide of 5-8 residues from type IV prepilin, and then N-methylates the new N-terminal amino group, the methyl donor being S-adenosyl-L-methionine.</text>
        <dbReference type="EC" id="3.4.23.43"/>
    </reaction>
</comment>
<dbReference type="EC" id="3.4.23.43" evidence="9"/>
<protein>
    <recommendedName>
        <fullName evidence="9">Prepilin leader peptidase/N-methyltransferase</fullName>
        <ecNumber evidence="9">2.1.1.-</ecNumber>
        <ecNumber evidence="9">3.4.23.43</ecNumber>
    </recommendedName>
</protein>
<accession>A0A494XMR0</accession>
<name>A0A494XMR0_9BURK</name>
<dbReference type="EC" id="2.1.1.-" evidence="9"/>
<evidence type="ECO:0000256" key="4">
    <source>
        <dbReference type="ARBA" id="ARBA00022519"/>
    </source>
</evidence>
<dbReference type="PANTHER" id="PTHR30487:SF0">
    <property type="entry name" value="PREPILIN LEADER PEPTIDASE_N-METHYLTRANSFERASE-RELATED"/>
    <property type="match status" value="1"/>
</dbReference>
<dbReference type="AlphaFoldDB" id="A0A494XMR0"/>
<feature type="transmembrane region" description="Helical" evidence="10">
    <location>
        <begin position="142"/>
        <end position="159"/>
    </location>
</feature>
<comment type="caution">
    <text evidence="13">The sequence shown here is derived from an EMBL/GenBank/DDBJ whole genome shotgun (WGS) entry which is preliminary data.</text>
</comment>
<feature type="domain" description="Prepilin type IV endopeptidase peptidase" evidence="11">
    <location>
        <begin position="125"/>
        <end position="229"/>
    </location>
</feature>
<keyword evidence="5 9" id="KW-0812">Transmembrane</keyword>
<feature type="transmembrane region" description="Helical" evidence="10">
    <location>
        <begin position="201"/>
        <end position="227"/>
    </location>
</feature>
<keyword evidence="3" id="KW-1003">Cell membrane</keyword>
<sequence length="271" mass="29159">MTIALAAPDVPHWPLYVFAAFAGASLTSFACLAADRLPHQLGWRPEPQPDLTLCHPPSRCDACAVRIGWPYLIPVVGYLLARGRCAHCGARVPPAYPLLEALGGGGACAALAYFGFAWTGISAALLWLVLLFLAWIDWREQWLPAVVTQPLFWLGLLSSPFSADAMDRIQGAFGGCVLMWLAMKVVGFARRADLVAGGDIALAAAAGAWLGLTALPLFLLVASLGFLAYAWPLRRRGRLFVPMGPALALGWIAAQWALPAWRAVLQGGWTW</sequence>
<evidence type="ECO:0000259" key="11">
    <source>
        <dbReference type="Pfam" id="PF01478"/>
    </source>
</evidence>
<keyword evidence="6 10" id="KW-1133">Transmembrane helix</keyword>
<organism evidence="13 14">
    <name type="scientific">Trinickia fusca</name>
    <dbReference type="NCBI Taxonomy" id="2419777"/>
    <lineage>
        <taxon>Bacteria</taxon>
        <taxon>Pseudomonadati</taxon>
        <taxon>Pseudomonadota</taxon>
        <taxon>Betaproteobacteria</taxon>
        <taxon>Burkholderiales</taxon>
        <taxon>Burkholderiaceae</taxon>
        <taxon>Trinickia</taxon>
    </lineage>
</organism>
<dbReference type="InterPro" id="IPR010627">
    <property type="entry name" value="Prepilin_pept_A24_N"/>
</dbReference>
<feature type="transmembrane region" description="Helical" evidence="10">
    <location>
        <begin position="15"/>
        <end position="34"/>
    </location>
</feature>
<dbReference type="GO" id="GO:0004190">
    <property type="term" value="F:aspartic-type endopeptidase activity"/>
    <property type="evidence" value="ECO:0007669"/>
    <property type="project" value="UniProtKB-EC"/>
</dbReference>
<dbReference type="GO" id="GO:0032259">
    <property type="term" value="P:methylation"/>
    <property type="evidence" value="ECO:0007669"/>
    <property type="project" value="UniProtKB-KW"/>
</dbReference>